<evidence type="ECO:0000256" key="3">
    <source>
        <dbReference type="ARBA" id="ARBA00023082"/>
    </source>
</evidence>
<organism evidence="7 8">
    <name type="scientific">Aquimarina gracilis</name>
    <dbReference type="NCBI Taxonomy" id="874422"/>
    <lineage>
        <taxon>Bacteria</taxon>
        <taxon>Pseudomonadati</taxon>
        <taxon>Bacteroidota</taxon>
        <taxon>Flavobacteriia</taxon>
        <taxon>Flavobacteriales</taxon>
        <taxon>Flavobacteriaceae</taxon>
        <taxon>Aquimarina</taxon>
    </lineage>
</organism>
<comment type="caution">
    <text evidence="7">The sequence shown here is derived from an EMBL/GenBank/DDBJ whole genome shotgun (WGS) entry which is preliminary data.</text>
</comment>
<keyword evidence="4" id="KW-0804">Transcription</keyword>
<dbReference type="Pfam" id="PF04542">
    <property type="entry name" value="Sigma70_r2"/>
    <property type="match status" value="1"/>
</dbReference>
<dbReference type="PANTHER" id="PTHR43133">
    <property type="entry name" value="RNA POLYMERASE ECF-TYPE SIGMA FACTO"/>
    <property type="match status" value="1"/>
</dbReference>
<name>A0ABU6A0K7_9FLAO</name>
<proteinExistence type="inferred from homology"/>
<reference evidence="7 8" key="1">
    <citation type="journal article" date="2013" name="Int. J. Syst. Evol. Microbiol.">
        <title>Aquimarina gracilis sp. nov., isolated from the gut microflora of a mussel, Mytilus coruscus, and emended description of Aquimarina spongiae.</title>
        <authorList>
            <person name="Park S.C."/>
            <person name="Choe H.N."/>
            <person name="Baik K.S."/>
            <person name="Seong C.N."/>
        </authorList>
    </citation>
    <scope>NUCLEOTIDE SEQUENCE [LARGE SCALE GENOMIC DNA]</scope>
    <source>
        <strain evidence="7 8">PSC32</strain>
    </source>
</reference>
<protein>
    <submittedName>
        <fullName evidence="7">Sigma-70 family RNA polymerase sigma factor</fullName>
    </submittedName>
</protein>
<accession>A0ABU6A0K7</accession>
<evidence type="ECO:0000256" key="1">
    <source>
        <dbReference type="ARBA" id="ARBA00010641"/>
    </source>
</evidence>
<dbReference type="InterPro" id="IPR013324">
    <property type="entry name" value="RNA_pol_sigma_r3/r4-like"/>
</dbReference>
<feature type="domain" description="RNA polymerase sigma factor 70 region 4 type 2" evidence="6">
    <location>
        <begin position="101"/>
        <end position="152"/>
    </location>
</feature>
<dbReference type="InterPro" id="IPR007627">
    <property type="entry name" value="RNA_pol_sigma70_r2"/>
</dbReference>
<evidence type="ECO:0000256" key="4">
    <source>
        <dbReference type="ARBA" id="ARBA00023163"/>
    </source>
</evidence>
<dbReference type="Gene3D" id="1.10.1740.10">
    <property type="match status" value="1"/>
</dbReference>
<dbReference type="SUPFAM" id="SSF88946">
    <property type="entry name" value="Sigma2 domain of RNA polymerase sigma factors"/>
    <property type="match status" value="1"/>
</dbReference>
<dbReference type="NCBIfam" id="TIGR02937">
    <property type="entry name" value="sigma70-ECF"/>
    <property type="match status" value="1"/>
</dbReference>
<dbReference type="Proteomes" id="UP001327027">
    <property type="component" value="Unassembled WGS sequence"/>
</dbReference>
<evidence type="ECO:0000313" key="7">
    <source>
        <dbReference type="EMBL" id="MEB3347617.1"/>
    </source>
</evidence>
<dbReference type="CDD" id="cd06171">
    <property type="entry name" value="Sigma70_r4"/>
    <property type="match status" value="1"/>
</dbReference>
<dbReference type="InterPro" id="IPR013325">
    <property type="entry name" value="RNA_pol_sigma_r2"/>
</dbReference>
<dbReference type="PANTHER" id="PTHR43133:SF45">
    <property type="entry name" value="RNA POLYMERASE ECF-TYPE SIGMA FACTOR"/>
    <property type="match status" value="1"/>
</dbReference>
<dbReference type="SUPFAM" id="SSF88659">
    <property type="entry name" value="Sigma3 and sigma4 domains of RNA polymerase sigma factors"/>
    <property type="match status" value="1"/>
</dbReference>
<evidence type="ECO:0000256" key="2">
    <source>
        <dbReference type="ARBA" id="ARBA00023015"/>
    </source>
</evidence>
<evidence type="ECO:0000259" key="5">
    <source>
        <dbReference type="Pfam" id="PF04542"/>
    </source>
</evidence>
<dbReference type="InterPro" id="IPR039425">
    <property type="entry name" value="RNA_pol_sigma-70-like"/>
</dbReference>
<feature type="domain" description="RNA polymerase sigma-70 region 2" evidence="5">
    <location>
        <begin position="17"/>
        <end position="76"/>
    </location>
</feature>
<dbReference type="Pfam" id="PF08281">
    <property type="entry name" value="Sigma70_r4_2"/>
    <property type="match status" value="1"/>
</dbReference>
<dbReference type="Gene3D" id="1.10.10.10">
    <property type="entry name" value="Winged helix-like DNA-binding domain superfamily/Winged helix DNA-binding domain"/>
    <property type="match status" value="1"/>
</dbReference>
<evidence type="ECO:0000259" key="6">
    <source>
        <dbReference type="Pfam" id="PF08281"/>
    </source>
</evidence>
<keyword evidence="3" id="KW-0731">Sigma factor</keyword>
<dbReference type="RefSeq" id="WP_324181641.1">
    <property type="nucleotide sequence ID" value="NZ_BAABAW010000014.1"/>
</dbReference>
<comment type="similarity">
    <text evidence="1">Belongs to the sigma-70 factor family. ECF subfamily.</text>
</comment>
<dbReference type="InterPro" id="IPR013249">
    <property type="entry name" value="RNA_pol_sigma70_r4_t2"/>
</dbReference>
<keyword evidence="8" id="KW-1185">Reference proteome</keyword>
<dbReference type="InterPro" id="IPR014284">
    <property type="entry name" value="RNA_pol_sigma-70_dom"/>
</dbReference>
<dbReference type="EMBL" id="JAYKLX010000009">
    <property type="protein sequence ID" value="MEB3347617.1"/>
    <property type="molecule type" value="Genomic_DNA"/>
</dbReference>
<evidence type="ECO:0000313" key="8">
    <source>
        <dbReference type="Proteomes" id="UP001327027"/>
    </source>
</evidence>
<gene>
    <name evidence="7" type="ORF">U6A24_19225</name>
</gene>
<sequence length="161" mass="18845">MSNDFYKQSIIPCEGIIVKICRAYTDTQEDFEDYFQEVCLQIWKSKNNFRRQSTWSTWVYRLTLNVCLTLLKKKKKVQHVSDLPVVIDENENAFFSNESLNILYAAIKKLSEIDRAVILLYLEEKSYKEIAEITGATANNIGVRINRIKERLKKLLDGKIN</sequence>
<keyword evidence="2" id="KW-0805">Transcription regulation</keyword>
<dbReference type="InterPro" id="IPR036388">
    <property type="entry name" value="WH-like_DNA-bd_sf"/>
</dbReference>